<dbReference type="AlphaFoldDB" id="A0A1D3JSD8"/>
<keyword evidence="2" id="KW-0732">Signal</keyword>
<name>A0A1D3JSD8_PSEVE</name>
<reference evidence="4" key="1">
    <citation type="submission" date="2016-07" db="EMBL/GenBank/DDBJ databases">
        <authorList>
            <person name="Florea S."/>
            <person name="Webb J.S."/>
            <person name="Jaromczyk J."/>
            <person name="Schardl C.L."/>
        </authorList>
    </citation>
    <scope>NUCLEOTIDE SEQUENCE [LARGE SCALE GENOMIC DNA]</scope>
    <source>
        <strain evidence="4">1YdBTEX2</strain>
    </source>
</reference>
<sequence length="218" mass="23196">MNVRNVITFLTLLFLPVVAFADGDATAARVELISSNIGLIKLVIFLSGFILFVNGAYKLKLLTDEGGKMGKSVPLIYIIIGAVLMNVTLAIGVFGNTYFKAGDFCFVVSEGAINNACMNTEVSGLTGELKARIEKLSSGGTAEKFLENIQIIIGLFQIIGLIYFSVGAYGIAQVSNGSSKESGYGKPIITMFASALIVDIPHTAQMAINTLHDIGINF</sequence>
<keyword evidence="1" id="KW-0472">Membrane</keyword>
<keyword evidence="1" id="KW-0812">Transmembrane</keyword>
<organism evidence="3 4">
    <name type="scientific">Pseudomonas veronii 1YdBTEX2</name>
    <dbReference type="NCBI Taxonomy" id="1295141"/>
    <lineage>
        <taxon>Bacteria</taxon>
        <taxon>Pseudomonadati</taxon>
        <taxon>Pseudomonadota</taxon>
        <taxon>Gammaproteobacteria</taxon>
        <taxon>Pseudomonadales</taxon>
        <taxon>Pseudomonadaceae</taxon>
        <taxon>Pseudomonas</taxon>
    </lineage>
</organism>
<evidence type="ECO:0000313" key="4">
    <source>
        <dbReference type="Proteomes" id="UP000245431"/>
    </source>
</evidence>
<dbReference type="EMBL" id="LT599583">
    <property type="protein sequence ID" value="SBW78997.1"/>
    <property type="molecule type" value="Genomic_DNA"/>
</dbReference>
<evidence type="ECO:0000256" key="2">
    <source>
        <dbReference type="SAM" id="SignalP"/>
    </source>
</evidence>
<feature type="transmembrane region" description="Helical" evidence="1">
    <location>
        <begin position="75"/>
        <end position="94"/>
    </location>
</feature>
<dbReference type="RefSeq" id="WP_017848688.1">
    <property type="nucleotide sequence ID" value="NZ_AOUH01000032.1"/>
</dbReference>
<evidence type="ECO:0000256" key="1">
    <source>
        <dbReference type="SAM" id="Phobius"/>
    </source>
</evidence>
<keyword evidence="1" id="KW-1133">Transmembrane helix</keyword>
<feature type="transmembrane region" description="Helical" evidence="1">
    <location>
        <begin position="149"/>
        <end position="172"/>
    </location>
</feature>
<evidence type="ECO:0000313" key="3">
    <source>
        <dbReference type="EMBL" id="SBW78997.1"/>
    </source>
</evidence>
<dbReference type="Proteomes" id="UP000245431">
    <property type="component" value="Chromosome PVE_r1"/>
</dbReference>
<proteinExistence type="predicted"/>
<gene>
    <name evidence="3" type="ORF">PVE_R1G1109</name>
</gene>
<feature type="transmembrane region" description="Helical" evidence="1">
    <location>
        <begin position="37"/>
        <end position="54"/>
    </location>
</feature>
<accession>A0A1D3JSD8</accession>
<feature type="chain" id="PRO_5008916062" evidence="2">
    <location>
        <begin position="22"/>
        <end position="218"/>
    </location>
</feature>
<feature type="signal peptide" evidence="2">
    <location>
        <begin position="1"/>
        <end position="21"/>
    </location>
</feature>
<protein>
    <submittedName>
        <fullName evidence="3">Uncharacterized protein</fullName>
    </submittedName>
</protein>